<reference evidence="1 2" key="2">
    <citation type="journal article" date="2014" name="Genome Announc.">
        <title>Complete Genome Sequence of Methanoregula formicica SMSPT, a Mesophilic Hydrogenotrophic Methanogen Isolated from a Methanogenic Upflow Anaerobic Sludge Blanket Reactor.</title>
        <authorList>
            <person name="Yamamoto K."/>
            <person name="Tamaki H."/>
            <person name="Cadillo-Quiroz H."/>
            <person name="Imachi H."/>
            <person name="Kyrpides N."/>
            <person name="Woyke T."/>
            <person name="Goodwin L."/>
            <person name="Zinder S.H."/>
            <person name="Kamagata Y."/>
            <person name="Liu W.T."/>
        </authorList>
    </citation>
    <scope>NUCLEOTIDE SEQUENCE [LARGE SCALE GENOMIC DNA]</scope>
    <source>
        <strain evidence="2">DSM 22288 / NBRC 105244 / SMSP</strain>
    </source>
</reference>
<dbReference type="PANTHER" id="PTHR36849:SF1">
    <property type="entry name" value="CYTOPLASMIC PROTEIN"/>
    <property type="match status" value="1"/>
</dbReference>
<dbReference type="Pfam" id="PF22752">
    <property type="entry name" value="DUF488-N3i"/>
    <property type="match status" value="1"/>
</dbReference>
<organism evidence="1 2">
    <name type="scientific">Methanoregula formicica (strain DSM 22288 / NBRC 105244 / SMSP)</name>
    <dbReference type="NCBI Taxonomy" id="593750"/>
    <lineage>
        <taxon>Archaea</taxon>
        <taxon>Methanobacteriati</taxon>
        <taxon>Methanobacteriota</taxon>
        <taxon>Stenosarchaea group</taxon>
        <taxon>Methanomicrobia</taxon>
        <taxon>Methanomicrobiales</taxon>
        <taxon>Methanoregulaceae</taxon>
        <taxon>Methanoregula</taxon>
    </lineage>
</organism>
<dbReference type="EMBL" id="CP003167">
    <property type="protein sequence ID" value="AGB03779.1"/>
    <property type="molecule type" value="Genomic_DNA"/>
</dbReference>
<evidence type="ECO:0000313" key="2">
    <source>
        <dbReference type="Proteomes" id="UP000010824"/>
    </source>
</evidence>
<evidence type="ECO:0000313" key="1">
    <source>
        <dbReference type="EMBL" id="AGB03779.1"/>
    </source>
</evidence>
<accession>L0HL46</accession>
<evidence type="ECO:0008006" key="3">
    <source>
        <dbReference type="Google" id="ProtNLM"/>
    </source>
</evidence>
<dbReference type="OrthoDB" id="7940at2157"/>
<dbReference type="KEGG" id="mfo:Metfor_2796"/>
<name>L0HL46_METFS</name>
<dbReference type="HOGENOM" id="CLU_137928_0_0_2"/>
<protein>
    <recommendedName>
        <fullName evidence="3">DUF488 domain-containing protein</fullName>
    </recommendedName>
</protein>
<dbReference type="eggNOG" id="arCOG06027">
    <property type="taxonomic scope" value="Archaea"/>
</dbReference>
<dbReference type="Proteomes" id="UP000010824">
    <property type="component" value="Chromosome"/>
</dbReference>
<sequence>MIKAKHIGDPVSADDGLRVLIEPAWPKDVGRTRAPLNMWLKDLAPSQKLFARLQDNTLNWGDFVLLYSVELEKNREYFPGLQDHNRNGGLTLLHASSDDDHNAAVALKMILEDEDRMAKDPRIV</sequence>
<dbReference type="RefSeq" id="WP_015286741.1">
    <property type="nucleotide sequence ID" value="NC_019943.1"/>
</dbReference>
<proteinExistence type="predicted"/>
<dbReference type="PANTHER" id="PTHR36849">
    <property type="entry name" value="CYTOPLASMIC PROTEIN-RELATED"/>
    <property type="match status" value="1"/>
</dbReference>
<dbReference type="STRING" id="593750.Metfor_2796"/>
<dbReference type="GeneID" id="14308579"/>
<dbReference type="AlphaFoldDB" id="L0HL46"/>
<reference evidence="2" key="1">
    <citation type="submission" date="2011-12" db="EMBL/GenBank/DDBJ databases">
        <title>Complete sequence of Methanoregula formicicum SMSP.</title>
        <authorList>
            <person name="Lucas S."/>
            <person name="Han J."/>
            <person name="Lapidus A."/>
            <person name="Cheng J.-F."/>
            <person name="Goodwin L."/>
            <person name="Pitluck S."/>
            <person name="Peters L."/>
            <person name="Ovchinnikova G."/>
            <person name="Teshima H."/>
            <person name="Detter J.C."/>
            <person name="Han C."/>
            <person name="Tapia R."/>
            <person name="Land M."/>
            <person name="Hauser L."/>
            <person name="Kyrpides N."/>
            <person name="Ivanova N."/>
            <person name="Pagani I."/>
            <person name="Imachi H."/>
            <person name="Tamaki H."/>
            <person name="Sekiguchi Y."/>
            <person name="Kamagata Y."/>
            <person name="Cadillo-Quiroz H."/>
            <person name="Zinder S."/>
            <person name="Liu W.-T."/>
            <person name="Woyke T."/>
        </authorList>
    </citation>
    <scope>NUCLEOTIDE SEQUENCE [LARGE SCALE GENOMIC DNA]</scope>
    <source>
        <strain evidence="2">DSM 22288 / NBRC 105244 / SMSP</strain>
    </source>
</reference>
<keyword evidence="2" id="KW-1185">Reference proteome</keyword>
<dbReference type="InParanoid" id="L0HL46"/>
<gene>
    <name evidence="1" type="ordered locus">Metfor_2796</name>
</gene>
<dbReference type="InterPro" id="IPR052552">
    <property type="entry name" value="YeaO-like"/>
</dbReference>